<keyword evidence="10" id="KW-1185">Reference proteome</keyword>
<feature type="binding site" evidence="8">
    <location>
        <position position="39"/>
    </location>
    <ligand>
        <name>Zn(2+)</name>
        <dbReference type="ChEBI" id="CHEBI:29105"/>
    </ligand>
</feature>
<keyword evidence="6 8" id="KW-0687">Ribonucleoprotein</keyword>
<dbReference type="InterPro" id="IPR002150">
    <property type="entry name" value="Ribosomal_bL31"/>
</dbReference>
<keyword evidence="3 8" id="KW-0699">rRNA-binding</keyword>
<dbReference type="RefSeq" id="WP_052563986.1">
    <property type="nucleotide sequence ID" value="NZ_BAFN01000001.1"/>
</dbReference>
<dbReference type="NCBIfam" id="TIGR00105">
    <property type="entry name" value="L31"/>
    <property type="match status" value="1"/>
</dbReference>
<comment type="function">
    <text evidence="8">Binds the 23S rRNA.</text>
</comment>
<protein>
    <recommendedName>
        <fullName evidence="7 8">Large ribosomal subunit protein bL31</fullName>
    </recommendedName>
</protein>
<dbReference type="InterPro" id="IPR034704">
    <property type="entry name" value="Ribosomal_bL28/bL31-like_sf"/>
</dbReference>
<keyword evidence="5 8" id="KW-0689">Ribosomal protein</keyword>
<evidence type="ECO:0000256" key="1">
    <source>
        <dbReference type="ARBA" id="ARBA00009296"/>
    </source>
</evidence>
<dbReference type="InterPro" id="IPR042105">
    <property type="entry name" value="Ribosomal_bL31_sf"/>
</dbReference>
<dbReference type="GO" id="GO:0005840">
    <property type="term" value="C:ribosome"/>
    <property type="evidence" value="ECO:0007669"/>
    <property type="project" value="UniProtKB-KW"/>
</dbReference>
<evidence type="ECO:0000313" key="10">
    <source>
        <dbReference type="Proteomes" id="UP000032309"/>
    </source>
</evidence>
<dbReference type="PROSITE" id="PS01143">
    <property type="entry name" value="RIBOSOMAL_L31"/>
    <property type="match status" value="1"/>
</dbReference>
<sequence>MKEGIHPEYRETIVTCGCGETFKTRSTKQKIAVEVCSKCHPFYTGRQKFVDSAGQIEKFHKRFQKSQKAEEVVKQK</sequence>
<keyword evidence="8" id="KW-0862">Zinc</keyword>
<dbReference type="Gene3D" id="4.10.830.30">
    <property type="entry name" value="Ribosomal protein L31"/>
    <property type="match status" value="1"/>
</dbReference>
<gene>
    <name evidence="8" type="primary">rpmE</name>
    <name evidence="9" type="ORF">BROSI_A2457</name>
</gene>
<evidence type="ECO:0000256" key="4">
    <source>
        <dbReference type="ARBA" id="ARBA00022884"/>
    </source>
</evidence>
<dbReference type="PANTHER" id="PTHR33280:SF1">
    <property type="entry name" value="LARGE RIBOSOMAL SUBUNIT PROTEIN BL31C"/>
    <property type="match status" value="1"/>
</dbReference>
<name>A0ABQ0JYU9_9BACT</name>
<dbReference type="PRINTS" id="PR01249">
    <property type="entry name" value="RIBOSOMALL31"/>
</dbReference>
<feature type="binding site" evidence="8">
    <location>
        <position position="16"/>
    </location>
    <ligand>
        <name>Zn(2+)</name>
        <dbReference type="ChEBI" id="CHEBI:29105"/>
    </ligand>
</feature>
<dbReference type="Proteomes" id="UP000032309">
    <property type="component" value="Unassembled WGS sequence"/>
</dbReference>
<keyword evidence="8" id="KW-0479">Metal-binding</keyword>
<feature type="binding site" evidence="8">
    <location>
        <position position="36"/>
    </location>
    <ligand>
        <name>Zn(2+)</name>
        <dbReference type="ChEBI" id="CHEBI:29105"/>
    </ligand>
</feature>
<dbReference type="PANTHER" id="PTHR33280">
    <property type="entry name" value="50S RIBOSOMAL PROTEIN L31, CHLOROPLASTIC"/>
    <property type="match status" value="1"/>
</dbReference>
<organism evidence="9 10">
    <name type="scientific">Candidatus Brocadia sinica JPN1</name>
    <dbReference type="NCBI Taxonomy" id="1197129"/>
    <lineage>
        <taxon>Bacteria</taxon>
        <taxon>Pseudomonadati</taxon>
        <taxon>Planctomycetota</taxon>
        <taxon>Candidatus Brocadiia</taxon>
        <taxon>Candidatus Brocadiales</taxon>
        <taxon>Candidatus Brocadiaceae</taxon>
        <taxon>Candidatus Brocadia</taxon>
    </lineage>
</organism>
<evidence type="ECO:0000256" key="8">
    <source>
        <dbReference type="HAMAP-Rule" id="MF_00501"/>
    </source>
</evidence>
<evidence type="ECO:0000256" key="5">
    <source>
        <dbReference type="ARBA" id="ARBA00022980"/>
    </source>
</evidence>
<dbReference type="NCBIfam" id="NF001809">
    <property type="entry name" value="PRK00528.1"/>
    <property type="match status" value="1"/>
</dbReference>
<reference evidence="10" key="1">
    <citation type="journal article" date="2015" name="Genome Announc.">
        <title>Draft Genome Sequence of an Anaerobic Ammonium-Oxidizing Bacterium, "Candidatus Brocadia sinica".</title>
        <authorList>
            <person name="Oshiki M."/>
            <person name="Shinyako-Hata K."/>
            <person name="Satoh H."/>
            <person name="Okabe S."/>
        </authorList>
    </citation>
    <scope>NUCLEOTIDE SEQUENCE [LARGE SCALE GENOMIC DNA]</scope>
    <source>
        <strain evidence="10">JPN1</strain>
    </source>
</reference>
<dbReference type="NCBIfam" id="NF000612">
    <property type="entry name" value="PRK00019.1"/>
    <property type="match status" value="1"/>
</dbReference>
<comment type="caution">
    <text evidence="9">The sequence shown here is derived from an EMBL/GenBank/DDBJ whole genome shotgun (WGS) entry which is preliminary data.</text>
</comment>
<dbReference type="SUPFAM" id="SSF143800">
    <property type="entry name" value="L28p-like"/>
    <property type="match status" value="1"/>
</dbReference>
<evidence type="ECO:0000256" key="2">
    <source>
        <dbReference type="ARBA" id="ARBA00011838"/>
    </source>
</evidence>
<dbReference type="EMBL" id="BAFN01000001">
    <property type="protein sequence ID" value="GAN33922.1"/>
    <property type="molecule type" value="Genomic_DNA"/>
</dbReference>
<proteinExistence type="inferred from homology"/>
<evidence type="ECO:0000256" key="3">
    <source>
        <dbReference type="ARBA" id="ARBA00022730"/>
    </source>
</evidence>
<feature type="binding site" evidence="8">
    <location>
        <position position="18"/>
    </location>
    <ligand>
        <name>Zn(2+)</name>
        <dbReference type="ChEBI" id="CHEBI:29105"/>
    </ligand>
</feature>
<dbReference type="InterPro" id="IPR027491">
    <property type="entry name" value="Ribosomal_bL31_A"/>
</dbReference>
<comment type="subunit">
    <text evidence="2 8">Part of the 50S ribosomal subunit.</text>
</comment>
<evidence type="ECO:0000256" key="6">
    <source>
        <dbReference type="ARBA" id="ARBA00023274"/>
    </source>
</evidence>
<dbReference type="HAMAP" id="MF_00501">
    <property type="entry name" value="Ribosomal_bL31_1"/>
    <property type="match status" value="1"/>
</dbReference>
<comment type="cofactor">
    <cofactor evidence="8">
        <name>Zn(2+)</name>
        <dbReference type="ChEBI" id="CHEBI:29105"/>
    </cofactor>
    <text evidence="8">Binds 1 zinc ion per subunit.</text>
</comment>
<accession>A0ABQ0JYU9</accession>
<evidence type="ECO:0000256" key="7">
    <source>
        <dbReference type="ARBA" id="ARBA00035687"/>
    </source>
</evidence>
<keyword evidence="4 8" id="KW-0694">RNA-binding</keyword>
<comment type="similarity">
    <text evidence="1 8">Belongs to the bacterial ribosomal protein bL31 family. Type A subfamily.</text>
</comment>
<dbReference type="Pfam" id="PF01197">
    <property type="entry name" value="Ribosomal_L31"/>
    <property type="match status" value="1"/>
</dbReference>
<evidence type="ECO:0000313" key="9">
    <source>
        <dbReference type="EMBL" id="GAN33922.1"/>
    </source>
</evidence>